<dbReference type="AlphaFoldDB" id="A0A9K3KYA2"/>
<dbReference type="InterPro" id="IPR000432">
    <property type="entry name" value="DNA_mismatch_repair_MutS_C"/>
</dbReference>
<dbReference type="InterPro" id="IPR011184">
    <property type="entry name" value="DNA_mismatch_repair_Msh2"/>
</dbReference>
<reference evidence="6" key="1">
    <citation type="journal article" date="2021" name="Sci. Rep.">
        <title>Diploid genomic architecture of Nitzschia inconspicua, an elite biomass production diatom.</title>
        <authorList>
            <person name="Oliver A."/>
            <person name="Podell S."/>
            <person name="Pinowska A."/>
            <person name="Traller J.C."/>
            <person name="Smith S.R."/>
            <person name="McClure R."/>
            <person name="Beliaev A."/>
            <person name="Bohutskyi P."/>
            <person name="Hill E.A."/>
            <person name="Rabines A."/>
            <person name="Zheng H."/>
            <person name="Allen L.Z."/>
            <person name="Kuo A."/>
            <person name="Grigoriev I.V."/>
            <person name="Allen A.E."/>
            <person name="Hazlebeck D."/>
            <person name="Allen E.E."/>
        </authorList>
    </citation>
    <scope>NUCLEOTIDE SEQUENCE</scope>
    <source>
        <strain evidence="6">Hildebrandi</strain>
    </source>
</reference>
<gene>
    <name evidence="6" type="ORF">IV203_008312</name>
</gene>
<dbReference type="SMART" id="SM00533">
    <property type="entry name" value="MUTSd"/>
    <property type="match status" value="1"/>
</dbReference>
<keyword evidence="2" id="KW-0067">ATP-binding</keyword>
<dbReference type="EMBL" id="JAGRRH010000017">
    <property type="protein sequence ID" value="KAG7352264.1"/>
    <property type="molecule type" value="Genomic_DNA"/>
</dbReference>
<dbReference type="GO" id="GO:0006298">
    <property type="term" value="P:mismatch repair"/>
    <property type="evidence" value="ECO:0007669"/>
    <property type="project" value="InterPro"/>
</dbReference>
<accession>A0A9K3KYA2</accession>
<dbReference type="PIRSF" id="PIRSF005813">
    <property type="entry name" value="MSH2"/>
    <property type="match status" value="1"/>
</dbReference>
<evidence type="ECO:0000256" key="2">
    <source>
        <dbReference type="ARBA" id="ARBA00022840"/>
    </source>
</evidence>
<dbReference type="GO" id="GO:0005524">
    <property type="term" value="F:ATP binding"/>
    <property type="evidence" value="ECO:0007669"/>
    <property type="project" value="UniProtKB-KW"/>
</dbReference>
<keyword evidence="3" id="KW-0234">DNA repair</keyword>
<dbReference type="GO" id="GO:0140664">
    <property type="term" value="F:ATP-dependent DNA damage sensor activity"/>
    <property type="evidence" value="ECO:0007669"/>
    <property type="project" value="InterPro"/>
</dbReference>
<keyword evidence="3" id="KW-0227">DNA damage</keyword>
<evidence type="ECO:0000313" key="6">
    <source>
        <dbReference type="EMBL" id="KAG7352264.1"/>
    </source>
</evidence>
<sequence length="929" mass="101766">MSASTSPYVHGDSGTTKSIVILIGNDGSSKKLVGTSNLSSTVVPLVVWTLQERSIAERSGSNAEDNNATGSAPLDPWRYTLRYYEFLDDTARWTHLDQLLLQLVDTNPSSSSFANADGEESDSDEMGVELPSIHVGTSENLDKAAVKKTKGNDGDDNASQLSQRTSSSSSAAALSRTHKLVESLQTFLDTRLFANSPSINAQLHCSVPVDPQKVNHCLSQLLVKTEEAQLAVRGNIQLDKPMIRQGLALLLQSEGLYGSSNSLAITSMEASIKVVAGILTSHLVMDSTAAQAIHLLPPANDAVATVVGGTVHTNSLWGLLSKPCLTVMGKKLLQVWLRQPLVDLTRIQQRQDAVTQLLGMAKDSIREGLACFSGNGAGNLARLGPALAKYRQSDDEDSDGGPQQTATRVVDTKKPLETLYHLYNLASRHLPRLLDCMECIKGNDDNDQSSPILLDLYKQIEGLVAELDRSIGLAEAVLDLDHAPEEFLVKPEYAEELGDFYQEIEAVHKAVNEEHRTIQEAWDDIQPNKNRSSQVRLERVEDNMAWQFRLPDTNDSKLVESLGPKIKIHRILKNGVYFSSLELRQLSSKYQELHTDYNRVSRKIVQDAMGIASTYSTVVERVAQAVSSLDVFCALAYTAAMSPNGYCRPHMTDSDDDGAGIVLKGARHPCLELQDGLDFIPNDIQLTFPNAQLLVSGPNMGGKSVYIRSLGAIVCMAQIGSYVPCAAATINVCHSILARVGAGDLQERGISTFMAEMLESSAILRAATRRSLIIIDELGRGTSTFDGYGLARAITEYLRDRVRCMVVFATHFHELTTIRSIQNCHVTAQKGNQGLTFLYQVHPGPCLESFGIQVAEMAHMPKKVIEDAKKRALELENFTTGVEDEIKSSKRQKISKDKLVLLRFAKMTSPSSQRKGELLSCLRARIMKS</sequence>
<dbReference type="GO" id="GO:0030983">
    <property type="term" value="F:mismatched DNA binding"/>
    <property type="evidence" value="ECO:0007669"/>
    <property type="project" value="InterPro"/>
</dbReference>
<dbReference type="PROSITE" id="PS00486">
    <property type="entry name" value="DNA_MISMATCH_REPAIR_2"/>
    <property type="match status" value="1"/>
</dbReference>
<dbReference type="GO" id="GO:0006312">
    <property type="term" value="P:mitotic recombination"/>
    <property type="evidence" value="ECO:0007669"/>
    <property type="project" value="TreeGrafter"/>
</dbReference>
<keyword evidence="7" id="KW-1185">Reference proteome</keyword>
<evidence type="ECO:0000256" key="1">
    <source>
        <dbReference type="ARBA" id="ARBA00022741"/>
    </source>
</evidence>
<organism evidence="6 7">
    <name type="scientific">Nitzschia inconspicua</name>
    <dbReference type="NCBI Taxonomy" id="303405"/>
    <lineage>
        <taxon>Eukaryota</taxon>
        <taxon>Sar</taxon>
        <taxon>Stramenopiles</taxon>
        <taxon>Ochrophyta</taxon>
        <taxon>Bacillariophyta</taxon>
        <taxon>Bacillariophyceae</taxon>
        <taxon>Bacillariophycidae</taxon>
        <taxon>Bacillariales</taxon>
        <taxon>Bacillariaceae</taxon>
        <taxon>Nitzschia</taxon>
    </lineage>
</organism>
<evidence type="ECO:0000256" key="3">
    <source>
        <dbReference type="ARBA" id="ARBA00023204"/>
    </source>
</evidence>
<dbReference type="Pfam" id="PF05192">
    <property type="entry name" value="MutS_III"/>
    <property type="match status" value="1"/>
</dbReference>
<name>A0A9K3KYA2_9STRA</name>
<dbReference type="InterPro" id="IPR045076">
    <property type="entry name" value="MutS"/>
</dbReference>
<comment type="caution">
    <text evidence="6">The sequence shown here is derived from an EMBL/GenBank/DDBJ whole genome shotgun (WGS) entry which is preliminary data.</text>
</comment>
<dbReference type="Proteomes" id="UP000693970">
    <property type="component" value="Unassembled WGS sequence"/>
</dbReference>
<dbReference type="InterPro" id="IPR007696">
    <property type="entry name" value="DNA_mismatch_repair_MutS_core"/>
</dbReference>
<evidence type="ECO:0000256" key="4">
    <source>
        <dbReference type="SAM" id="MobiDB-lite"/>
    </source>
</evidence>
<keyword evidence="1" id="KW-0547">Nucleotide-binding</keyword>
<evidence type="ECO:0000259" key="5">
    <source>
        <dbReference type="PROSITE" id="PS00486"/>
    </source>
</evidence>
<feature type="domain" description="DNA mismatch repair proteins mutS family" evidence="5">
    <location>
        <begin position="771"/>
        <end position="787"/>
    </location>
</feature>
<protein>
    <submittedName>
        <fullName evidence="6">DNA mismatch repair protein MutS</fullName>
    </submittedName>
</protein>
<dbReference type="Pfam" id="PF00488">
    <property type="entry name" value="MutS_V"/>
    <property type="match status" value="1"/>
</dbReference>
<reference evidence="6" key="2">
    <citation type="submission" date="2021-04" db="EMBL/GenBank/DDBJ databases">
        <authorList>
            <person name="Podell S."/>
        </authorList>
    </citation>
    <scope>NUCLEOTIDE SEQUENCE</scope>
    <source>
        <strain evidence="6">Hildebrandi</strain>
    </source>
</reference>
<dbReference type="GO" id="GO:0032301">
    <property type="term" value="C:MutSalpha complex"/>
    <property type="evidence" value="ECO:0007669"/>
    <property type="project" value="TreeGrafter"/>
</dbReference>
<dbReference type="PANTHER" id="PTHR11361:SF35">
    <property type="entry name" value="DNA MISMATCH REPAIR PROTEIN MSH2"/>
    <property type="match status" value="1"/>
</dbReference>
<feature type="region of interest" description="Disordered" evidence="4">
    <location>
        <begin position="146"/>
        <end position="172"/>
    </location>
</feature>
<dbReference type="PANTHER" id="PTHR11361">
    <property type="entry name" value="DNA MISMATCH REPAIR PROTEIN MUTS FAMILY MEMBER"/>
    <property type="match status" value="1"/>
</dbReference>
<dbReference type="SMART" id="SM00534">
    <property type="entry name" value="MUTSac"/>
    <property type="match status" value="1"/>
</dbReference>
<dbReference type="OrthoDB" id="295033at2759"/>
<proteinExistence type="predicted"/>
<evidence type="ECO:0000313" key="7">
    <source>
        <dbReference type="Proteomes" id="UP000693970"/>
    </source>
</evidence>
<feature type="compositionally biased region" description="Low complexity" evidence="4">
    <location>
        <begin position="158"/>
        <end position="172"/>
    </location>
</feature>